<dbReference type="AlphaFoldDB" id="A0A6J4S0I9"/>
<organism evidence="1">
    <name type="scientific">uncultured Solirubrobacteraceae bacterium</name>
    <dbReference type="NCBI Taxonomy" id="1162706"/>
    <lineage>
        <taxon>Bacteria</taxon>
        <taxon>Bacillati</taxon>
        <taxon>Actinomycetota</taxon>
        <taxon>Thermoleophilia</taxon>
        <taxon>Solirubrobacterales</taxon>
        <taxon>Solirubrobacteraceae</taxon>
        <taxon>environmental samples</taxon>
    </lineage>
</organism>
<dbReference type="EMBL" id="CADCVJ010000200">
    <property type="protein sequence ID" value="CAA9486622.1"/>
    <property type="molecule type" value="Genomic_DNA"/>
</dbReference>
<protein>
    <submittedName>
        <fullName evidence="1">Rubredoxin</fullName>
    </submittedName>
</protein>
<sequence length="60" mass="7291">VYRDDHSEVDLRGLRLHLRPRGGRSRWRHPARNRLRLDSRRLVLPRLRRPQGRLHALRGL</sequence>
<feature type="non-terminal residue" evidence="1">
    <location>
        <position position="1"/>
    </location>
</feature>
<gene>
    <name evidence="1" type="ORF">AVDCRST_MAG38-2379</name>
</gene>
<reference evidence="1" key="1">
    <citation type="submission" date="2020-02" db="EMBL/GenBank/DDBJ databases">
        <authorList>
            <person name="Meier V. D."/>
        </authorList>
    </citation>
    <scope>NUCLEOTIDE SEQUENCE</scope>
    <source>
        <strain evidence="1">AVDCRST_MAG38</strain>
    </source>
</reference>
<name>A0A6J4S0I9_9ACTN</name>
<evidence type="ECO:0000313" key="1">
    <source>
        <dbReference type="EMBL" id="CAA9486622.1"/>
    </source>
</evidence>
<accession>A0A6J4S0I9</accession>
<proteinExistence type="predicted"/>
<feature type="non-terminal residue" evidence="1">
    <location>
        <position position="60"/>
    </location>
</feature>